<evidence type="ECO:0000313" key="2">
    <source>
        <dbReference type="EMBL" id="KAH9370552.1"/>
    </source>
</evidence>
<feature type="region of interest" description="Disordered" evidence="1">
    <location>
        <begin position="74"/>
        <end position="96"/>
    </location>
</feature>
<reference evidence="2 3" key="1">
    <citation type="journal article" date="2020" name="Cell">
        <title>Large-Scale Comparative Analyses of Tick Genomes Elucidate Their Genetic Diversity and Vector Capacities.</title>
        <authorList>
            <consortium name="Tick Genome and Microbiome Consortium (TIGMIC)"/>
            <person name="Jia N."/>
            <person name="Wang J."/>
            <person name="Shi W."/>
            <person name="Du L."/>
            <person name="Sun Y."/>
            <person name="Zhan W."/>
            <person name="Jiang J.F."/>
            <person name="Wang Q."/>
            <person name="Zhang B."/>
            <person name="Ji P."/>
            <person name="Bell-Sakyi L."/>
            <person name="Cui X.M."/>
            <person name="Yuan T.T."/>
            <person name="Jiang B.G."/>
            <person name="Yang W.F."/>
            <person name="Lam T.T."/>
            <person name="Chang Q.C."/>
            <person name="Ding S.J."/>
            <person name="Wang X.J."/>
            <person name="Zhu J.G."/>
            <person name="Ruan X.D."/>
            <person name="Zhao L."/>
            <person name="Wei J.T."/>
            <person name="Ye R.Z."/>
            <person name="Que T.C."/>
            <person name="Du C.H."/>
            <person name="Zhou Y.H."/>
            <person name="Cheng J.X."/>
            <person name="Dai P.F."/>
            <person name="Guo W.B."/>
            <person name="Han X.H."/>
            <person name="Huang E.J."/>
            <person name="Li L.F."/>
            <person name="Wei W."/>
            <person name="Gao Y.C."/>
            <person name="Liu J.Z."/>
            <person name="Shao H.Z."/>
            <person name="Wang X."/>
            <person name="Wang C.C."/>
            <person name="Yang T.C."/>
            <person name="Huo Q.B."/>
            <person name="Li W."/>
            <person name="Chen H.Y."/>
            <person name="Chen S.E."/>
            <person name="Zhou L.G."/>
            <person name="Ni X.B."/>
            <person name="Tian J.H."/>
            <person name="Sheng Y."/>
            <person name="Liu T."/>
            <person name="Pan Y.S."/>
            <person name="Xia L.Y."/>
            <person name="Li J."/>
            <person name="Zhao F."/>
            <person name="Cao W.C."/>
        </authorList>
    </citation>
    <scope>NUCLEOTIDE SEQUENCE [LARGE SCALE GENOMIC DNA]</scope>
    <source>
        <strain evidence="2">HaeL-2018</strain>
    </source>
</reference>
<protein>
    <submittedName>
        <fullName evidence="2">Uncharacterized protein</fullName>
    </submittedName>
</protein>
<name>A0A9J6G7P5_HAELO</name>
<evidence type="ECO:0000256" key="1">
    <source>
        <dbReference type="SAM" id="MobiDB-lite"/>
    </source>
</evidence>
<evidence type="ECO:0000313" key="3">
    <source>
        <dbReference type="Proteomes" id="UP000821853"/>
    </source>
</evidence>
<dbReference type="VEuPathDB" id="VectorBase:HLOH_044271"/>
<accession>A0A9J6G7P5</accession>
<proteinExistence type="predicted"/>
<dbReference type="Proteomes" id="UP000821853">
    <property type="component" value="Chromosome 3"/>
</dbReference>
<dbReference type="AlphaFoldDB" id="A0A9J6G7P5"/>
<keyword evidence="3" id="KW-1185">Reference proteome</keyword>
<sequence>MIRSLVAQYDEFESLLESRDNTLMESVGSATFKDVVDFLELFREASDKLEQEKLSTLPLVLLYYRRLKGHHQWSQNSRKGQHSFGEASCKFKSCTR</sequence>
<organism evidence="2 3">
    <name type="scientific">Haemaphysalis longicornis</name>
    <name type="common">Bush tick</name>
    <dbReference type="NCBI Taxonomy" id="44386"/>
    <lineage>
        <taxon>Eukaryota</taxon>
        <taxon>Metazoa</taxon>
        <taxon>Ecdysozoa</taxon>
        <taxon>Arthropoda</taxon>
        <taxon>Chelicerata</taxon>
        <taxon>Arachnida</taxon>
        <taxon>Acari</taxon>
        <taxon>Parasitiformes</taxon>
        <taxon>Ixodida</taxon>
        <taxon>Ixodoidea</taxon>
        <taxon>Ixodidae</taxon>
        <taxon>Haemaphysalinae</taxon>
        <taxon>Haemaphysalis</taxon>
    </lineage>
</organism>
<dbReference type="OrthoDB" id="2407567at2759"/>
<comment type="caution">
    <text evidence="2">The sequence shown here is derived from an EMBL/GenBank/DDBJ whole genome shotgun (WGS) entry which is preliminary data.</text>
</comment>
<gene>
    <name evidence="2" type="ORF">HPB48_002517</name>
</gene>
<dbReference type="EMBL" id="JABSTR010000005">
    <property type="protein sequence ID" value="KAH9370552.1"/>
    <property type="molecule type" value="Genomic_DNA"/>
</dbReference>